<keyword evidence="1" id="KW-0808">Transferase</keyword>
<proteinExistence type="predicted"/>
<dbReference type="EMBL" id="LJCR01000956">
    <property type="protein sequence ID" value="KPV51339.1"/>
    <property type="molecule type" value="Genomic_DNA"/>
</dbReference>
<protein>
    <recommendedName>
        <fullName evidence="2">Histidine kinase/HSP90-like ATPase domain-containing protein</fullName>
    </recommendedName>
</protein>
<evidence type="ECO:0000313" key="4">
    <source>
        <dbReference type="Proteomes" id="UP000050509"/>
    </source>
</evidence>
<name>A0A0P9DMM6_9CHLR</name>
<reference evidence="3 4" key="1">
    <citation type="submission" date="2015-09" db="EMBL/GenBank/DDBJ databases">
        <title>Draft genome sequence of Kouleothrix aurantiaca JCM 19913.</title>
        <authorList>
            <person name="Hemp J."/>
        </authorList>
    </citation>
    <scope>NUCLEOTIDE SEQUENCE [LARGE SCALE GENOMIC DNA]</scope>
    <source>
        <strain evidence="3 4">COM-B</strain>
    </source>
</reference>
<evidence type="ECO:0000313" key="3">
    <source>
        <dbReference type="EMBL" id="KPV51339.1"/>
    </source>
</evidence>
<comment type="caution">
    <text evidence="3">The sequence shown here is derived from an EMBL/GenBank/DDBJ whole genome shotgun (WGS) entry which is preliminary data.</text>
</comment>
<evidence type="ECO:0000259" key="2">
    <source>
        <dbReference type="Pfam" id="PF13581"/>
    </source>
</evidence>
<feature type="domain" description="Histidine kinase/HSP90-like ATPase" evidence="2">
    <location>
        <begin position="9"/>
        <end position="133"/>
    </location>
</feature>
<keyword evidence="1" id="KW-0418">Kinase</keyword>
<keyword evidence="4" id="KW-1185">Reference proteome</keyword>
<dbReference type="InterPro" id="IPR050267">
    <property type="entry name" value="Anti-sigma-factor_SerPK"/>
</dbReference>
<dbReference type="CDD" id="cd16936">
    <property type="entry name" value="HATPase_RsbW-like"/>
    <property type="match status" value="1"/>
</dbReference>
<dbReference type="Proteomes" id="UP000050509">
    <property type="component" value="Unassembled WGS sequence"/>
</dbReference>
<dbReference type="InterPro" id="IPR036890">
    <property type="entry name" value="HATPase_C_sf"/>
</dbReference>
<dbReference type="InterPro" id="IPR003594">
    <property type="entry name" value="HATPase_dom"/>
</dbReference>
<keyword evidence="1" id="KW-0723">Serine/threonine-protein kinase</keyword>
<dbReference type="SUPFAM" id="SSF55874">
    <property type="entry name" value="ATPase domain of HSP90 chaperone/DNA topoisomerase II/histidine kinase"/>
    <property type="match status" value="1"/>
</dbReference>
<evidence type="ECO:0000256" key="1">
    <source>
        <dbReference type="ARBA" id="ARBA00022527"/>
    </source>
</evidence>
<sequence length="142" mass="15818">MHHSIEVQANDAGLIQLLRFVDAAERELALQPEQEYLLRLAIEEIATNLIKYGYRAGEPGPVRVSCRAEGGALLVEICDRSTPFDPRFAPPPDLASDLAHRRVGGLGLFLVRELADELSYRHDAATGWNALTIIKRAEHHRV</sequence>
<gene>
    <name evidence="3" type="ORF">SE17_21750</name>
</gene>
<organism evidence="3 4">
    <name type="scientific">Kouleothrix aurantiaca</name>
    <dbReference type="NCBI Taxonomy" id="186479"/>
    <lineage>
        <taxon>Bacteria</taxon>
        <taxon>Bacillati</taxon>
        <taxon>Chloroflexota</taxon>
        <taxon>Chloroflexia</taxon>
        <taxon>Chloroflexales</taxon>
        <taxon>Roseiflexineae</taxon>
        <taxon>Roseiflexaceae</taxon>
        <taxon>Kouleothrix</taxon>
    </lineage>
</organism>
<dbReference type="PANTHER" id="PTHR35526">
    <property type="entry name" value="ANTI-SIGMA-F FACTOR RSBW-RELATED"/>
    <property type="match status" value="1"/>
</dbReference>
<dbReference type="Gene3D" id="3.30.565.10">
    <property type="entry name" value="Histidine kinase-like ATPase, C-terminal domain"/>
    <property type="match status" value="1"/>
</dbReference>
<dbReference type="Pfam" id="PF13581">
    <property type="entry name" value="HATPase_c_2"/>
    <property type="match status" value="1"/>
</dbReference>
<dbReference type="PANTHER" id="PTHR35526:SF6">
    <property type="entry name" value="SLR1861 PROTEIN"/>
    <property type="match status" value="1"/>
</dbReference>
<dbReference type="GO" id="GO:0004674">
    <property type="term" value="F:protein serine/threonine kinase activity"/>
    <property type="evidence" value="ECO:0007669"/>
    <property type="project" value="UniProtKB-KW"/>
</dbReference>
<accession>A0A0P9DMM6</accession>
<dbReference type="AlphaFoldDB" id="A0A0P9DMM6"/>